<dbReference type="PANTHER" id="PTHR22605:SF16">
    <property type="entry name" value="E3 UBIQUITIN-PROTEIN LIGASE RNF213"/>
    <property type="match status" value="1"/>
</dbReference>
<reference evidence="3" key="1">
    <citation type="journal article" date="2017" name="bioRxiv">
        <title>Comparative analysis of the genomes of Stylophora pistillata and Acropora digitifera provides evidence for extensive differences between species of corals.</title>
        <authorList>
            <person name="Voolstra C.R."/>
            <person name="Li Y."/>
            <person name="Liew Y.J."/>
            <person name="Baumgarten S."/>
            <person name="Zoccola D."/>
            <person name="Flot J.-F."/>
            <person name="Tambutte S."/>
            <person name="Allemand D."/>
            <person name="Aranda M."/>
        </authorList>
    </citation>
    <scope>NUCLEOTIDE SEQUENCE [LARGE SCALE GENOMIC DNA]</scope>
</reference>
<dbReference type="InterPro" id="IPR031248">
    <property type="entry name" value="RNF213"/>
</dbReference>
<feature type="compositionally biased region" description="Basic and acidic residues" evidence="1">
    <location>
        <begin position="424"/>
        <end position="459"/>
    </location>
</feature>
<evidence type="ECO:0000313" key="2">
    <source>
        <dbReference type="EMBL" id="PFX19440.1"/>
    </source>
</evidence>
<feature type="compositionally biased region" description="Polar residues" evidence="1">
    <location>
        <begin position="282"/>
        <end position="291"/>
    </location>
</feature>
<dbReference type="STRING" id="50429.A0A2B4RSC2"/>
<dbReference type="Proteomes" id="UP000225706">
    <property type="component" value="Unassembled WGS sequence"/>
</dbReference>
<dbReference type="PANTHER" id="PTHR22605">
    <property type="entry name" value="RZ-TYPE DOMAIN-CONTAINING PROTEIN"/>
    <property type="match status" value="1"/>
</dbReference>
<feature type="compositionally biased region" description="Polar residues" evidence="1">
    <location>
        <begin position="460"/>
        <end position="469"/>
    </location>
</feature>
<feature type="compositionally biased region" description="Polar residues" evidence="1">
    <location>
        <begin position="330"/>
        <end position="350"/>
    </location>
</feature>
<feature type="compositionally biased region" description="Polar residues" evidence="1">
    <location>
        <begin position="369"/>
        <end position="381"/>
    </location>
</feature>
<gene>
    <name evidence="2" type="primary">Rnf213</name>
    <name evidence="2" type="ORF">AWC38_SpisGene16145</name>
</gene>
<feature type="compositionally biased region" description="Polar residues" evidence="1">
    <location>
        <begin position="205"/>
        <end position="215"/>
    </location>
</feature>
<organism evidence="2 3">
    <name type="scientific">Stylophora pistillata</name>
    <name type="common">Smooth cauliflower coral</name>
    <dbReference type="NCBI Taxonomy" id="50429"/>
    <lineage>
        <taxon>Eukaryota</taxon>
        <taxon>Metazoa</taxon>
        <taxon>Cnidaria</taxon>
        <taxon>Anthozoa</taxon>
        <taxon>Hexacorallia</taxon>
        <taxon>Scleractinia</taxon>
        <taxon>Astrocoeniina</taxon>
        <taxon>Pocilloporidae</taxon>
        <taxon>Stylophora</taxon>
    </lineage>
</organism>
<dbReference type="GO" id="GO:0004842">
    <property type="term" value="F:ubiquitin-protein transferase activity"/>
    <property type="evidence" value="ECO:0007669"/>
    <property type="project" value="InterPro"/>
</dbReference>
<name>A0A2B4RSC2_STYPI</name>
<protein>
    <submittedName>
        <fullName evidence="2">E3 ubiquitin-protein ligase RNF213</fullName>
    </submittedName>
</protein>
<comment type="caution">
    <text evidence="2">The sequence shown here is derived from an EMBL/GenBank/DDBJ whole genome shotgun (WGS) entry which is preliminary data.</text>
</comment>
<feature type="compositionally biased region" description="Basic and acidic residues" evidence="1">
    <location>
        <begin position="316"/>
        <end position="328"/>
    </location>
</feature>
<dbReference type="EMBL" id="LSMT01000360">
    <property type="protein sequence ID" value="PFX19440.1"/>
    <property type="molecule type" value="Genomic_DNA"/>
</dbReference>
<feature type="compositionally biased region" description="Basic and acidic residues" evidence="1">
    <location>
        <begin position="292"/>
        <end position="303"/>
    </location>
</feature>
<sequence>MRCPKCGSVDLKDTFKWCPECGFPLQSIAHGKGKIVPNATGEQPRSDALARRHDLGKDEEHVEGTAVWLNKLSDGSPVSICVKSLGCEASQYYIDSMLRLSEGKAVDIGKFCGRRCEVVRGGGQNQQHMPLYRDEHGTLLSQQAQPTIHLGQPDIEGGSSIVDRSTEKENKSLESHLHSANSPSTSQWPTTSVSTRDSGLPWQAGASNFTKTETPGSEDKPGITEPTAELHGRQPDVVDKMALRELSTGRNDSQVTMKDKIPLGESVRSSAVLKEGDVDAVQTGSDDGLNNTKKDDMESKKSSNDGQVTPASHKQKGNEREIDEKADRNVTANFQQPKVQSPLNSTSQKGTGKKLAEVQEKKDAKASGEHSQTSKSGTENLNGGRVETVTHVNSPSEGKEIVLRDPLGGAQNVGDGKESAQTTEEARSGYWYRKDKTHPQENNTEIHKKDKGKRKEEKISTASNPLSKTSSPRVYFLKQVEPEVGVTVVFHVLLVANFKMEEESLHIRANGEDLGNFQLNCVDMELVRWDKDKDKKRLMHFTGQFTLTVSRAQKGTSYKYVIVKKGSVLWEELVEFQPRYREDIMNRFLNIPSKHLKQGETWHQFDGVSYISSDKGWWDTVKGWFRSDETVANRTTALLAYIPNWKGFHVGNAGEEMKATEAIVKLDKVVDCMTNVWVKHSYSVPEKKRPTDFKAHTVLVDLLQPKIKENAATVTKSSVQFEARASALVSSLAILLIFKHFKVKLEREYVISLLKCLKLEADPIDQKCTLYEVVLSEFSEGLRESAAIGIEQLCNEIMEEYWKQDALTWLLAVPLLHFLREDSKPFEKPGVDGSYSKLEWAGAQGLRIRELQRSLVQLNPLDILPMLTSSFEVDFLLKRTVLHTIPVWELDKIVASKMFLIPDICVALVTYCSRETVPGDKWKNVLQCIRLMISQINWEKESTCTELKGNEFTISICLQLVEVFFKKLNFMDHIEVICQTMKLLFACIYAQRMEFEEKLDKEKSRENESKIINKLLKSLGDRLSIDLNKEMSSFYKSKNLARELSLWSELLWVADENQGFTAYREFLINRLVNRAKRLEEKFLIEIFCEVNMDALERGVGESFTKLAFQAVEKIINSAKRGDDIRIFHNLSNSKAGKSGELLSMFLTKSWPKDGEHSDACGLDPRTVEFVLTWNPMIGYLKFFNNPKVLGDETGRGGILSDDAKETLFLAKSLLDALVRVISDGSVTVQVLLLLQRRKETFLELLKTSSVENKDVELSLARRLEEIQEFFEVKEKVGVFIGMCDAIQPGVMLTGSKAIFFSTVDLTNLKNKVPQDVSHFQIQALCKRKDDNQIEVTFFKLPPALKEVLSTLERVQESLTFQALWKKCGNKAQTTRKNDDTRKPQLRISDVVESVWKPAFTSWTQNVASVKDGTISLGDVDKIFDGYRNRKKELEGELSCMFNVNTSETVNARELKKIVGERLAQIHRYQQLDQYSSAADTIWEFKEAMGFTGDFKVVEDLRNQLSVEFKQKPLNSVGESFSKAGQALRCLDFNKAQCFKAVVDSRRLVEWLRSTIKSTQELKVLVDLALISAGESDMETDRISSLHTSCLGFAPLIFDLKESEEQRVSFVQLMNACDPVWKAVETDKMLPEKLKDTSRHLEWLKTVKESHGSVAMTSLVQAKTINSSGVYVVGHLDTKKGPSPEQGKRLSFKDVIQLTLPLKNGREKEQKKTYSIDELKDLQSKLMLIAGKAEKGKDDVEQFVRNLEGVMRLATAYISLFECGYIHRMDWKQEFHCSKDQVAGESIAEDLEKESSFMERCYMNWKKRDTDLLENARGTAPLPSFTPVPSQDEMVTRRSVFDNNNHPGTSSLTETSKSPVQTVTAKKPKPRETSKIQSFLNAAADDGHSEQSALAALASLGVDAEEDDLLLWCLEEADEADIEALYDDAKRNPMIAGEVFSDDVESVEQEMLAEDLGEKETESDMVLEMSSLLAETIVEEQEVSEDEDNEAEISQYLTLTQLGNILRELSVLGIGATARIFPGFLKSGRPNLMLVPKDDILATVLALYMHDKKQPLPTHEEVLLCTPDTTTEEIELLWRRAIGDVEGRFYCLVHADVLDFSVSKKAVDLLSVVTQGLAGKNGEQELKSYLKHQFQTPPSQYGFIGSSKITWTTAGSLDPEKLCVRVVSSHRGGLGKTLFVRRLTEQLPNLVNNDMVMTNLRRQDSKTFLHVTVPLHGNSTDSSMLVVALLPHAVKANVPLSRIFHLDVSPSELTGESLPSGANRAPEARLDFHARGFWERQRKCGIPDPSWSEIRHFVSFLNSQLRDCEQSFYCDMQLMRVVLAGPDVLNLEGFRSFVVRFMIQMSRDFATPSLTEENTVFYTEDDAELERKEIEQFQLRRRWESREDKINQLCSVMGVNWLYDPDRAYELTTDNVKKILAIHMRFRCNIPVIVMGETGCGKTRLIRYMCGLQAGPEGPRNMLLVKVIMEEKMTLIMREAPGVSCGCGGDKAGDIPLSGDCSGGEVDGDVDGDAVEGSSVGGTVGGDSVGVVNGRVVAGNSDVEEEVMVVRLV</sequence>
<accession>A0A2B4RSC2</accession>
<feature type="region of interest" description="Disordered" evidence="1">
    <location>
        <begin position="275"/>
        <end position="469"/>
    </location>
</feature>
<feature type="region of interest" description="Disordered" evidence="1">
    <location>
        <begin position="166"/>
        <end position="237"/>
    </location>
</feature>
<feature type="compositionally biased region" description="Basic and acidic residues" evidence="1">
    <location>
        <begin position="354"/>
        <end position="368"/>
    </location>
</feature>
<proteinExistence type="predicted"/>
<feature type="compositionally biased region" description="Polar residues" evidence="1">
    <location>
        <begin position="178"/>
        <end position="197"/>
    </location>
</feature>
<feature type="region of interest" description="Disordered" evidence="1">
    <location>
        <begin position="1841"/>
        <end position="1872"/>
    </location>
</feature>
<evidence type="ECO:0000313" key="3">
    <source>
        <dbReference type="Proteomes" id="UP000225706"/>
    </source>
</evidence>
<feature type="compositionally biased region" description="Polar residues" evidence="1">
    <location>
        <begin position="1841"/>
        <end position="1863"/>
    </location>
</feature>
<keyword evidence="3" id="KW-1185">Reference proteome</keyword>
<dbReference type="GO" id="GO:0016887">
    <property type="term" value="F:ATP hydrolysis activity"/>
    <property type="evidence" value="ECO:0007669"/>
    <property type="project" value="InterPro"/>
</dbReference>
<evidence type="ECO:0000256" key="1">
    <source>
        <dbReference type="SAM" id="MobiDB-lite"/>
    </source>
</evidence>
<feature type="compositionally biased region" description="Basic and acidic residues" evidence="1">
    <location>
        <begin position="166"/>
        <end position="177"/>
    </location>
</feature>
<dbReference type="OrthoDB" id="2423195at2759"/>
<feature type="compositionally biased region" description="Basic and acidic residues" evidence="1">
    <location>
        <begin position="217"/>
        <end position="237"/>
    </location>
</feature>